<evidence type="ECO:0000256" key="2">
    <source>
        <dbReference type="SAM" id="Phobius"/>
    </source>
</evidence>
<keyword evidence="2" id="KW-0472">Membrane</keyword>
<keyword evidence="2" id="KW-0812">Transmembrane</keyword>
<gene>
    <name evidence="3" type="ORF">FMM08_21535</name>
</gene>
<feature type="region of interest" description="Disordered" evidence="1">
    <location>
        <begin position="25"/>
        <end position="62"/>
    </location>
</feature>
<feature type="transmembrane region" description="Helical" evidence="2">
    <location>
        <begin position="110"/>
        <end position="131"/>
    </location>
</feature>
<evidence type="ECO:0000313" key="4">
    <source>
        <dbReference type="Proteomes" id="UP000321234"/>
    </source>
</evidence>
<proteinExistence type="predicted"/>
<feature type="transmembrane region" description="Helical" evidence="2">
    <location>
        <begin position="137"/>
        <end position="155"/>
    </location>
</feature>
<dbReference type="Proteomes" id="UP000321234">
    <property type="component" value="Unassembled WGS sequence"/>
</dbReference>
<accession>A0A5C8Z3H6</accession>
<protein>
    <submittedName>
        <fullName evidence="3">DUF2530 domain-containing protein</fullName>
    </submittedName>
</protein>
<keyword evidence="4" id="KW-1185">Reference proteome</keyword>
<dbReference type="EMBL" id="VKAC01000018">
    <property type="protein sequence ID" value="TXR51748.1"/>
    <property type="molecule type" value="Genomic_DNA"/>
</dbReference>
<sequence length="161" mass="16979">MPSAKASSAWTPAGTGLAVTGATGATGAAAATTGWSGRSAAPAWQAQVHAAKRHPGWSSVKHQLDRPLTCAARSSPPPARTYPGRVRFYLRREERRPAPAPPPADDRRPFGVITVAWLALLVVAVVAHDALSGAGRTWWVWTCAAGAALGFLALARENRRR</sequence>
<name>A0A5C8Z3H6_9ACTN</name>
<evidence type="ECO:0000256" key="1">
    <source>
        <dbReference type="SAM" id="MobiDB-lite"/>
    </source>
</evidence>
<reference evidence="3 4" key="1">
    <citation type="submission" date="2019-07" db="EMBL/GenBank/DDBJ databases">
        <title>Quadrisphaera sp. strain DD2A genome sequencing and assembly.</title>
        <authorList>
            <person name="Kim I."/>
        </authorList>
    </citation>
    <scope>NUCLEOTIDE SEQUENCE [LARGE SCALE GENOMIC DNA]</scope>
    <source>
        <strain evidence="3 4">DD2A</strain>
    </source>
</reference>
<organism evidence="3 4">
    <name type="scientific">Quadrisphaera setariae</name>
    <dbReference type="NCBI Taxonomy" id="2593304"/>
    <lineage>
        <taxon>Bacteria</taxon>
        <taxon>Bacillati</taxon>
        <taxon>Actinomycetota</taxon>
        <taxon>Actinomycetes</taxon>
        <taxon>Kineosporiales</taxon>
        <taxon>Kineosporiaceae</taxon>
        <taxon>Quadrisphaera</taxon>
    </lineage>
</organism>
<dbReference type="AlphaFoldDB" id="A0A5C8Z3H6"/>
<comment type="caution">
    <text evidence="3">The sequence shown here is derived from an EMBL/GenBank/DDBJ whole genome shotgun (WGS) entry which is preliminary data.</text>
</comment>
<evidence type="ECO:0000313" key="3">
    <source>
        <dbReference type="EMBL" id="TXR51748.1"/>
    </source>
</evidence>
<feature type="compositionally biased region" description="Low complexity" evidence="1">
    <location>
        <begin position="25"/>
        <end position="49"/>
    </location>
</feature>
<keyword evidence="2" id="KW-1133">Transmembrane helix</keyword>